<protein>
    <submittedName>
        <fullName evidence="2">GNAT family N-acetyltransferase</fullName>
    </submittedName>
</protein>
<feature type="domain" description="N-acetyltransferase" evidence="1">
    <location>
        <begin position="75"/>
        <end position="220"/>
    </location>
</feature>
<name>A0A1E5P655_9ACTN</name>
<evidence type="ECO:0000313" key="2">
    <source>
        <dbReference type="EMBL" id="OEJ25048.1"/>
    </source>
</evidence>
<evidence type="ECO:0000259" key="1">
    <source>
        <dbReference type="PROSITE" id="PS51186"/>
    </source>
</evidence>
<dbReference type="GO" id="GO:0016747">
    <property type="term" value="F:acyltransferase activity, transferring groups other than amino-acyl groups"/>
    <property type="evidence" value="ECO:0007669"/>
    <property type="project" value="InterPro"/>
</dbReference>
<sequence>MPVPAFDSPADAIRAWVDGWVVSRGAADPVPQPWGLTVDVGLPHHATRHVLTDADEATVRKLAEAYGAPAVALKVFLEPETVAPWLGPEWVSDGPGWLMTTPLAGRPGRETPAAPDGYALKSWRRGGVTRVLVVAPDGGFAARGQVAPTGGTAVVDQVETAPAHRRKGLGALVMSVLHEAAYAQGATVGILGATTDGRGLYESLGWQECAPLVGVTYRAA</sequence>
<dbReference type="SUPFAM" id="SSF55729">
    <property type="entry name" value="Acyl-CoA N-acyltransferases (Nat)"/>
    <property type="match status" value="1"/>
</dbReference>
<dbReference type="STRING" id="285458.BGM19_25140"/>
<keyword evidence="3" id="KW-1185">Reference proteome</keyword>
<organism evidence="2 3">
    <name type="scientific">Streptomyces agglomeratus</name>
    <dbReference type="NCBI Taxonomy" id="285458"/>
    <lineage>
        <taxon>Bacteria</taxon>
        <taxon>Bacillati</taxon>
        <taxon>Actinomycetota</taxon>
        <taxon>Actinomycetes</taxon>
        <taxon>Kitasatosporales</taxon>
        <taxon>Streptomycetaceae</taxon>
        <taxon>Streptomyces</taxon>
    </lineage>
</organism>
<dbReference type="Pfam" id="PF13508">
    <property type="entry name" value="Acetyltransf_7"/>
    <property type="match status" value="1"/>
</dbReference>
<accession>A0A1E5P655</accession>
<gene>
    <name evidence="2" type="ORF">AS594_11675</name>
</gene>
<dbReference type="AlphaFoldDB" id="A0A1E5P655"/>
<dbReference type="InterPro" id="IPR000182">
    <property type="entry name" value="GNAT_dom"/>
</dbReference>
<reference evidence="2 3" key="1">
    <citation type="submission" date="2016-08" db="EMBL/GenBank/DDBJ databases">
        <title>Complete genome sequence of Streptomyces agglomeratus strain 6-3-2, a novel anti-MRSA actinomycete isolated from Wuli of Tebit, China.</title>
        <authorList>
            <person name="Chen X."/>
        </authorList>
    </citation>
    <scope>NUCLEOTIDE SEQUENCE [LARGE SCALE GENOMIC DNA]</scope>
    <source>
        <strain evidence="2 3">6-3-2</strain>
    </source>
</reference>
<dbReference type="EMBL" id="MEHJ01000001">
    <property type="protein sequence ID" value="OEJ25048.1"/>
    <property type="molecule type" value="Genomic_DNA"/>
</dbReference>
<dbReference type="RefSeq" id="WP_069926971.1">
    <property type="nucleotide sequence ID" value="NZ_MEHI01000001.1"/>
</dbReference>
<proteinExistence type="predicted"/>
<dbReference type="Gene3D" id="3.40.630.30">
    <property type="match status" value="1"/>
</dbReference>
<dbReference type="InterPro" id="IPR016181">
    <property type="entry name" value="Acyl_CoA_acyltransferase"/>
</dbReference>
<dbReference type="PROSITE" id="PS51186">
    <property type="entry name" value="GNAT"/>
    <property type="match status" value="1"/>
</dbReference>
<keyword evidence="2" id="KW-0808">Transferase</keyword>
<dbReference type="CDD" id="cd04301">
    <property type="entry name" value="NAT_SF"/>
    <property type="match status" value="1"/>
</dbReference>
<dbReference type="OrthoDB" id="4966223at2"/>
<dbReference type="Proteomes" id="UP000095759">
    <property type="component" value="Unassembled WGS sequence"/>
</dbReference>
<evidence type="ECO:0000313" key="3">
    <source>
        <dbReference type="Proteomes" id="UP000095759"/>
    </source>
</evidence>
<comment type="caution">
    <text evidence="2">The sequence shown here is derived from an EMBL/GenBank/DDBJ whole genome shotgun (WGS) entry which is preliminary data.</text>
</comment>